<evidence type="ECO:0000313" key="13">
    <source>
        <dbReference type="EMBL" id="QBH67169.1"/>
    </source>
</evidence>
<evidence type="ECO:0000313" key="2">
    <source>
        <dbReference type="EMBL" id="ANY57424.1"/>
    </source>
</evidence>
<dbReference type="EMBL" id="MK033565">
    <property type="protein sequence ID" value="QBH65870.1"/>
    <property type="molecule type" value="Genomic_DNA"/>
</dbReference>
<dbReference type="EMBL" id="MK033572">
    <property type="protein sequence ID" value="QBH66780.1"/>
    <property type="molecule type" value="Genomic_DNA"/>
</dbReference>
<evidence type="ECO:0000313" key="7">
    <source>
        <dbReference type="EMBL" id="QBH66390.1"/>
    </source>
</evidence>
<evidence type="ECO:0000313" key="10">
    <source>
        <dbReference type="EMBL" id="QBH66780.1"/>
    </source>
</evidence>
<evidence type="ECO:0000313" key="5">
    <source>
        <dbReference type="EMBL" id="QBH66130.1"/>
    </source>
</evidence>
<evidence type="ECO:0000313" key="8">
    <source>
        <dbReference type="EMBL" id="QBH66520.1"/>
    </source>
</evidence>
<dbReference type="Proteomes" id="UP000202706">
    <property type="component" value="Segment"/>
</dbReference>
<reference evidence="1" key="2">
    <citation type="submission" date="2002-04" db="EMBL/GenBank/DDBJ databases">
        <title>The complete sequence of the potato tuber moth, Phthorimaea operculella, granulovirus.</title>
        <authorList>
            <person name="Croizier L."/>
            <person name="Taha A."/>
            <person name="Croizier G."/>
            <person name="Lopez Ferber M."/>
        </authorList>
    </citation>
    <scope>NUCLEOTIDE SEQUENCE</scope>
</reference>
<protein>
    <submittedName>
        <fullName evidence="1">Uncharacterized protein</fullName>
    </submittedName>
</protein>
<gene>
    <name evidence="1" type="primary">PhopGV035</name>
    <name evidence="2" type="ORF">PhopGVgp035</name>
</gene>
<accession>Q8JS24</accession>
<dbReference type="EMBL" id="MK033569">
    <property type="protein sequence ID" value="QBH66390.1"/>
    <property type="molecule type" value="Genomic_DNA"/>
</dbReference>
<dbReference type="EMBL" id="MK033570">
    <property type="protein sequence ID" value="QBH66520.1"/>
    <property type="molecule type" value="Genomic_DNA"/>
</dbReference>
<reference evidence="2" key="3">
    <citation type="journal article" date="2016" name="Arch. Virol.">
        <title>The comparative analysis of complete genome sequences from two South African betabaculoviruses: Phthorimaea operculella granulovirus and Plutella xylostella granulovirus.</title>
        <authorList>
            <person name="Jukes M.D."/>
            <person name="Motsoeneng B.M."/>
            <person name="Knox C.M."/>
            <person name="Hill M.P."/>
            <person name="Moore S.D."/>
        </authorList>
    </citation>
    <scope>NUCLEOTIDE SEQUENCE</scope>
    <source>
        <strain evidence="2">SA</strain>
    </source>
</reference>
<dbReference type="EMBL" id="MK033573">
    <property type="protein sequence ID" value="QBH66910.1"/>
    <property type="molecule type" value="Genomic_DNA"/>
</dbReference>
<evidence type="ECO:0000313" key="9">
    <source>
        <dbReference type="EMBL" id="QBH66650.1"/>
    </source>
</evidence>
<evidence type="ECO:0000313" key="14">
    <source>
        <dbReference type="EMBL" id="QBH67299.1"/>
    </source>
</evidence>
<reference evidence="15" key="1">
    <citation type="journal article" date="2000" name="Virus Genes">
        <title>Comparative analysis of the granulin regions of the Phthorimaea operculella and Spodoptera littoralis granuloviruses.</title>
        <authorList>
            <person name="Taha A."/>
            <person name="Nour-El-Din A."/>
            <person name="Croizier L."/>
            <person name="Ferber M.L."/>
            <person name="Croizier G."/>
        </authorList>
    </citation>
    <scope>NUCLEOTIDE SEQUENCE [LARGE SCALE GENOMIC DNA]</scope>
</reference>
<dbReference type="EMBL" id="MK033576">
    <property type="protein sequence ID" value="QBH67299.1"/>
    <property type="molecule type" value="Genomic_DNA"/>
</dbReference>
<evidence type="ECO:0000313" key="12">
    <source>
        <dbReference type="EMBL" id="QBH67039.1"/>
    </source>
</evidence>
<dbReference type="GeneID" id="949353"/>
<proteinExistence type="predicted"/>
<dbReference type="EMBL" id="MK033567">
    <property type="protein sequence ID" value="QBH66130.1"/>
    <property type="molecule type" value="Genomic_DNA"/>
</dbReference>
<sequence length="97" mass="11267">MTSFYYFLINTVNPKYLNCVLDCLDVICARYDGENCYVLCWKVKNQTNFDSLTLSQKHGTVNKIKSGSNFRRAIDWINTAPGNVYRSCIKNDNFTIY</sequence>
<dbReference type="EMBL" id="MK033574">
    <property type="protein sequence ID" value="QBH67039.1"/>
    <property type="molecule type" value="Genomic_DNA"/>
</dbReference>
<dbReference type="EMBL" id="AF499596">
    <property type="protein sequence ID" value="AAM70233.1"/>
    <property type="molecule type" value="Genomic_DNA"/>
</dbReference>
<dbReference type="EMBL" id="MK033566">
    <property type="protein sequence ID" value="QBH66000.1"/>
    <property type="molecule type" value="Genomic_DNA"/>
</dbReference>
<name>Q8JS24_9BBAC</name>
<dbReference type="EMBL" id="MK033575">
    <property type="protein sequence ID" value="QBH67169.1"/>
    <property type="molecule type" value="Genomic_DNA"/>
</dbReference>
<dbReference type="EMBL" id="MK033568">
    <property type="protein sequence ID" value="QBH66260.1"/>
    <property type="molecule type" value="Genomic_DNA"/>
</dbReference>
<evidence type="ECO:0000313" key="1">
    <source>
        <dbReference type="EMBL" id="AAM70233.1"/>
    </source>
</evidence>
<evidence type="ECO:0000313" key="3">
    <source>
        <dbReference type="EMBL" id="QBH65870.1"/>
    </source>
</evidence>
<evidence type="ECO:0000313" key="15">
    <source>
        <dbReference type="Proteomes" id="UP000202706"/>
    </source>
</evidence>
<dbReference type="OrthoDB" id="28829at10239"/>
<evidence type="ECO:0000313" key="4">
    <source>
        <dbReference type="EMBL" id="QBH66000.1"/>
    </source>
</evidence>
<keyword evidence="15" id="KW-1185">Reference proteome</keyword>
<evidence type="ECO:0000313" key="11">
    <source>
        <dbReference type="EMBL" id="QBH66910.1"/>
    </source>
</evidence>
<organism evidence="1 15">
    <name type="scientific">Phthorimaea operculella granulovirus</name>
    <dbReference type="NCBI Taxonomy" id="192584"/>
    <lineage>
        <taxon>Viruses</taxon>
        <taxon>Viruses incertae sedis</taxon>
        <taxon>Naldaviricetes</taxon>
        <taxon>Lefavirales</taxon>
        <taxon>Baculoviridae</taxon>
        <taxon>Betabaculovirus</taxon>
        <taxon>Betabaculovirus phoperculellae</taxon>
    </lineage>
</organism>
<reference evidence="3" key="4">
    <citation type="journal article" date="2019" name="J. Gen. Virol.">
        <title>Elucidating the genetic diversity of Phthorimaea operculella granulovirus (PhopGV).</title>
        <authorList>
            <person name="Larem A."/>
            <person name="Ben-Tiba S."/>
            <person name="Wennmann J.T."/>
            <person name="Gueli Alletti G."/>
            <person name="Jehle J.A."/>
        </authorList>
    </citation>
    <scope>NUCLEOTIDE SEQUENCE</scope>
    <source>
        <strain evidence="3">PhopGV-CR3.1</strain>
        <strain evidence="4">PhopGV-CR5.1</strain>
        <strain evidence="5">PhopGV-GR1.1</strain>
        <strain evidence="6">PhopGV-GR1.2</strain>
        <strain evidence="7">PhopGV-GR2.1</strain>
        <strain evidence="8">PhopGV-IT1.1</strain>
        <strain evidence="9">PhopGV-LS1.1</strain>
        <strain evidence="10">PhopGV-LS1.2</strain>
        <strain evidence="11">PhopGV-LS2.1</strain>
        <strain evidence="12">PhopGV-LS3.1</strain>
        <strain evidence="13">PhopGV-R</strain>
        <strain evidence="14">PhopGV-Ym.1</strain>
    </source>
</reference>
<dbReference type="EMBL" id="MK033571">
    <property type="protein sequence ID" value="QBH66650.1"/>
    <property type="molecule type" value="Genomic_DNA"/>
</dbReference>
<evidence type="ECO:0000313" key="6">
    <source>
        <dbReference type="EMBL" id="QBH66260.1"/>
    </source>
</evidence>
<dbReference type="EMBL" id="KU666536">
    <property type="protein sequence ID" value="ANY57424.1"/>
    <property type="molecule type" value="Genomic_DNA"/>
</dbReference>
<dbReference type="KEGG" id="vg:949353"/>
<dbReference type="RefSeq" id="NP_663200.1">
    <property type="nucleotide sequence ID" value="NC_004062.1"/>
</dbReference>